<evidence type="ECO:0000313" key="2">
    <source>
        <dbReference type="EMBL" id="WKA05248.1"/>
    </source>
</evidence>
<dbReference type="Pfam" id="PF07727">
    <property type="entry name" value="RVT_2"/>
    <property type="match status" value="1"/>
</dbReference>
<keyword evidence="3" id="KW-1185">Reference proteome</keyword>
<gene>
    <name evidence="2" type="ORF">VitviT2T_023224</name>
</gene>
<dbReference type="Proteomes" id="UP001227230">
    <property type="component" value="Chromosome 15"/>
</dbReference>
<reference evidence="2 3" key="1">
    <citation type="journal article" date="2023" name="Hortic Res">
        <title>The complete reference genome for grapevine (Vitis vinifera L.) genetics and breeding.</title>
        <authorList>
            <person name="Shi X."/>
            <person name="Cao S."/>
            <person name="Wang X."/>
            <person name="Huang S."/>
            <person name="Wang Y."/>
            <person name="Liu Z."/>
            <person name="Liu W."/>
            <person name="Leng X."/>
            <person name="Peng Y."/>
            <person name="Wang N."/>
            <person name="Wang Y."/>
            <person name="Ma Z."/>
            <person name="Xu X."/>
            <person name="Zhang F."/>
            <person name="Xue H."/>
            <person name="Zhong H."/>
            <person name="Wang Y."/>
            <person name="Zhang K."/>
            <person name="Velt A."/>
            <person name="Avia K."/>
            <person name="Holtgrawe D."/>
            <person name="Grimplet J."/>
            <person name="Matus J.T."/>
            <person name="Ware D."/>
            <person name="Wu X."/>
            <person name="Wang H."/>
            <person name="Liu C."/>
            <person name="Fang Y."/>
            <person name="Rustenholz C."/>
            <person name="Cheng Z."/>
            <person name="Xiao H."/>
            <person name="Zhou Y."/>
        </authorList>
    </citation>
    <scope>NUCLEOTIDE SEQUENCE [LARGE SCALE GENOMIC DNA]</scope>
    <source>
        <strain evidence="3">cv. Pinot noir / PN40024</strain>
        <tissue evidence="2">Leaf</tissue>
    </source>
</reference>
<evidence type="ECO:0000259" key="1">
    <source>
        <dbReference type="Pfam" id="PF07727"/>
    </source>
</evidence>
<accession>A0ABY9DE36</accession>
<sequence>MTTEYQALLCNNTWTLAPAPSHGHIIGCKWVFKLKYKPDGSIDRYKARLVARGFHQTHGLDYFDTFSLIVKASTVRIVLAITFSFGWTIRQLDVQNVFLNGDLCEMQQPPGFEDPQRPTHVCQLNKTLYGLKQAPRSWFLKLRTTLLN</sequence>
<feature type="domain" description="Reverse transcriptase Ty1/copia-type" evidence="1">
    <location>
        <begin position="11"/>
        <end position="146"/>
    </location>
</feature>
<dbReference type="InterPro" id="IPR013103">
    <property type="entry name" value="RVT_2"/>
</dbReference>
<protein>
    <recommendedName>
        <fullName evidence="1">Reverse transcriptase Ty1/copia-type domain-containing protein</fullName>
    </recommendedName>
</protein>
<dbReference type="EMBL" id="CP126662">
    <property type="protein sequence ID" value="WKA05248.1"/>
    <property type="molecule type" value="Genomic_DNA"/>
</dbReference>
<dbReference type="InterPro" id="IPR043502">
    <property type="entry name" value="DNA/RNA_pol_sf"/>
</dbReference>
<evidence type="ECO:0000313" key="3">
    <source>
        <dbReference type="Proteomes" id="UP001227230"/>
    </source>
</evidence>
<organism evidence="2 3">
    <name type="scientific">Vitis vinifera</name>
    <name type="common">Grape</name>
    <dbReference type="NCBI Taxonomy" id="29760"/>
    <lineage>
        <taxon>Eukaryota</taxon>
        <taxon>Viridiplantae</taxon>
        <taxon>Streptophyta</taxon>
        <taxon>Embryophyta</taxon>
        <taxon>Tracheophyta</taxon>
        <taxon>Spermatophyta</taxon>
        <taxon>Magnoliopsida</taxon>
        <taxon>eudicotyledons</taxon>
        <taxon>Gunneridae</taxon>
        <taxon>Pentapetalae</taxon>
        <taxon>rosids</taxon>
        <taxon>Vitales</taxon>
        <taxon>Vitaceae</taxon>
        <taxon>Viteae</taxon>
        <taxon>Vitis</taxon>
    </lineage>
</organism>
<proteinExistence type="predicted"/>
<dbReference type="SUPFAM" id="SSF56672">
    <property type="entry name" value="DNA/RNA polymerases"/>
    <property type="match status" value="1"/>
</dbReference>
<name>A0ABY9DE36_VITVI</name>